<organism evidence="8 9">
    <name type="scientific">Candidatus Magasanikbacteria bacterium RIFOXYD2_FULL_36_9</name>
    <dbReference type="NCBI Taxonomy" id="1798707"/>
    <lineage>
        <taxon>Bacteria</taxon>
        <taxon>Candidatus Magasanikiibacteriota</taxon>
    </lineage>
</organism>
<protein>
    <recommendedName>
        <fullName evidence="2 7">Phosphoglycerate kinase</fullName>
        <ecNumber evidence="2 7">2.7.2.3</ecNumber>
    </recommendedName>
</protein>
<keyword evidence="6" id="KW-0067">ATP-binding</keyword>
<evidence type="ECO:0000256" key="5">
    <source>
        <dbReference type="ARBA" id="ARBA00022777"/>
    </source>
</evidence>
<dbReference type="GO" id="GO:0043531">
    <property type="term" value="F:ADP binding"/>
    <property type="evidence" value="ECO:0007669"/>
    <property type="project" value="TreeGrafter"/>
</dbReference>
<dbReference type="InterPro" id="IPR015824">
    <property type="entry name" value="Phosphoglycerate_kinase_N"/>
</dbReference>
<evidence type="ECO:0000256" key="3">
    <source>
        <dbReference type="ARBA" id="ARBA00022679"/>
    </source>
</evidence>
<evidence type="ECO:0000256" key="2">
    <source>
        <dbReference type="ARBA" id="ARBA00013061"/>
    </source>
</evidence>
<evidence type="ECO:0000256" key="4">
    <source>
        <dbReference type="ARBA" id="ARBA00022741"/>
    </source>
</evidence>
<accession>A0A1F6P101</accession>
<comment type="catalytic activity">
    <reaction evidence="1 7">
        <text>(2R)-3-phosphoglycerate + ATP = (2R)-3-phospho-glyceroyl phosphate + ADP</text>
        <dbReference type="Rhea" id="RHEA:14801"/>
        <dbReference type="ChEBI" id="CHEBI:30616"/>
        <dbReference type="ChEBI" id="CHEBI:57604"/>
        <dbReference type="ChEBI" id="CHEBI:58272"/>
        <dbReference type="ChEBI" id="CHEBI:456216"/>
        <dbReference type="EC" id="2.7.2.3"/>
    </reaction>
</comment>
<dbReference type="EC" id="2.7.2.3" evidence="2 7"/>
<keyword evidence="5 7" id="KW-0418">Kinase</keyword>
<dbReference type="GO" id="GO:0004618">
    <property type="term" value="F:phosphoglycerate kinase activity"/>
    <property type="evidence" value="ECO:0007669"/>
    <property type="project" value="UniProtKB-EC"/>
</dbReference>
<name>A0A1F6P101_9BACT</name>
<dbReference type="EMBL" id="MFRC01000027">
    <property type="protein sequence ID" value="OGH89760.1"/>
    <property type="molecule type" value="Genomic_DNA"/>
</dbReference>
<feature type="non-terminal residue" evidence="8">
    <location>
        <position position="317"/>
    </location>
</feature>
<proteinExistence type="inferred from homology"/>
<comment type="caution">
    <text evidence="8">The sequence shown here is derived from an EMBL/GenBank/DDBJ whole genome shotgun (WGS) entry which is preliminary data.</text>
</comment>
<dbReference type="AlphaFoldDB" id="A0A1F6P101"/>
<dbReference type="Proteomes" id="UP000178490">
    <property type="component" value="Unassembled WGS sequence"/>
</dbReference>
<sequence>MELRSIKKAKHLLGQRILLRVDFNVPVKNGLVLDNFKIQASLPTIKFLLHSGAKIILVSHLGRPVKKEKKFSLLPVAKELQKLIGTKVCFNTLENRDCWEGEKIVMLENIRFYKGEESNDLKFAKQLSQLADAFVLDGFAVAHRDSASVSGVSKYLPSYAGLLLEKEVDGLSKVVLNPKQPMVVMLGGLKIETKLLILKNLLPKANKVLLSGEIFNTFLWANGHGVGNSIIDKNLKKIVLTYLKNKKIVMPIDVVVGNDNGKNARVIFLDKKLNLKKDESIFDIGPKTVLLFAKYLKTAKSLIWNGAMGRFEQAPYH</sequence>
<evidence type="ECO:0000313" key="9">
    <source>
        <dbReference type="Proteomes" id="UP000178490"/>
    </source>
</evidence>
<dbReference type="PANTHER" id="PTHR11406:SF23">
    <property type="entry name" value="PHOSPHOGLYCERATE KINASE 1, CHLOROPLASTIC-RELATED"/>
    <property type="match status" value="1"/>
</dbReference>
<keyword evidence="3 7" id="KW-0808">Transferase</keyword>
<evidence type="ECO:0000256" key="7">
    <source>
        <dbReference type="RuleBase" id="RU000532"/>
    </source>
</evidence>
<reference evidence="8 9" key="1">
    <citation type="journal article" date="2016" name="Nat. Commun.">
        <title>Thousands of microbial genomes shed light on interconnected biogeochemical processes in an aquifer system.</title>
        <authorList>
            <person name="Anantharaman K."/>
            <person name="Brown C.T."/>
            <person name="Hug L.A."/>
            <person name="Sharon I."/>
            <person name="Castelle C.J."/>
            <person name="Probst A.J."/>
            <person name="Thomas B.C."/>
            <person name="Singh A."/>
            <person name="Wilkins M.J."/>
            <person name="Karaoz U."/>
            <person name="Brodie E.L."/>
            <person name="Williams K.H."/>
            <person name="Hubbard S.S."/>
            <person name="Banfield J.F."/>
        </authorList>
    </citation>
    <scope>NUCLEOTIDE SEQUENCE [LARGE SCALE GENOMIC DNA]</scope>
</reference>
<dbReference type="PRINTS" id="PR00477">
    <property type="entry name" value="PHGLYCKINASE"/>
</dbReference>
<dbReference type="GO" id="GO:0006094">
    <property type="term" value="P:gluconeogenesis"/>
    <property type="evidence" value="ECO:0007669"/>
    <property type="project" value="TreeGrafter"/>
</dbReference>
<comment type="similarity">
    <text evidence="7">Belongs to the phosphoglycerate kinase family.</text>
</comment>
<dbReference type="Gene3D" id="3.40.50.1260">
    <property type="entry name" value="Phosphoglycerate kinase, N-terminal domain"/>
    <property type="match status" value="2"/>
</dbReference>
<dbReference type="InterPro" id="IPR036043">
    <property type="entry name" value="Phosphoglycerate_kinase_sf"/>
</dbReference>
<dbReference type="GO" id="GO:0006096">
    <property type="term" value="P:glycolytic process"/>
    <property type="evidence" value="ECO:0007669"/>
    <property type="project" value="InterPro"/>
</dbReference>
<dbReference type="InterPro" id="IPR001576">
    <property type="entry name" value="Phosphoglycerate_kinase"/>
</dbReference>
<dbReference type="Pfam" id="PF00162">
    <property type="entry name" value="PGK"/>
    <property type="match status" value="1"/>
</dbReference>
<gene>
    <name evidence="8" type="ORF">A2537_02150</name>
</gene>
<dbReference type="GO" id="GO:0005829">
    <property type="term" value="C:cytosol"/>
    <property type="evidence" value="ECO:0007669"/>
    <property type="project" value="TreeGrafter"/>
</dbReference>
<keyword evidence="4" id="KW-0547">Nucleotide-binding</keyword>
<evidence type="ECO:0000313" key="8">
    <source>
        <dbReference type="EMBL" id="OGH89760.1"/>
    </source>
</evidence>
<dbReference type="GO" id="GO:0005524">
    <property type="term" value="F:ATP binding"/>
    <property type="evidence" value="ECO:0007669"/>
    <property type="project" value="UniProtKB-KW"/>
</dbReference>
<dbReference type="SUPFAM" id="SSF53748">
    <property type="entry name" value="Phosphoglycerate kinase"/>
    <property type="match status" value="1"/>
</dbReference>
<evidence type="ECO:0000256" key="6">
    <source>
        <dbReference type="ARBA" id="ARBA00022840"/>
    </source>
</evidence>
<dbReference type="PANTHER" id="PTHR11406">
    <property type="entry name" value="PHOSPHOGLYCERATE KINASE"/>
    <property type="match status" value="1"/>
</dbReference>
<evidence type="ECO:0000256" key="1">
    <source>
        <dbReference type="ARBA" id="ARBA00000642"/>
    </source>
</evidence>